<dbReference type="Gene3D" id="3.10.250.10">
    <property type="entry name" value="SRCR-like domain"/>
    <property type="match status" value="3"/>
</dbReference>
<dbReference type="PRINTS" id="PR00258">
    <property type="entry name" value="SPERACTRCPTR"/>
</dbReference>
<dbReference type="OrthoDB" id="5986976at2759"/>
<dbReference type="GO" id="GO:0005886">
    <property type="term" value="C:plasma membrane"/>
    <property type="evidence" value="ECO:0007669"/>
    <property type="project" value="InterPro"/>
</dbReference>
<evidence type="ECO:0000256" key="5">
    <source>
        <dbReference type="ARBA" id="ARBA00022837"/>
    </source>
</evidence>
<feature type="domain" description="MAM" evidence="16">
    <location>
        <begin position="2321"/>
        <end position="2404"/>
    </location>
</feature>
<keyword evidence="9" id="KW-0325">Glycoprotein</keyword>
<dbReference type="SUPFAM" id="SSF51126">
    <property type="entry name" value="Pectin lyase-like"/>
    <property type="match status" value="5"/>
</dbReference>
<dbReference type="STRING" id="50429.A0A2B4S505"/>
<keyword evidence="2 14" id="KW-0812">Transmembrane</keyword>
<dbReference type="PROSITE" id="PS00022">
    <property type="entry name" value="EGF_1"/>
    <property type="match status" value="6"/>
</dbReference>
<dbReference type="InterPro" id="IPR020894">
    <property type="entry name" value="Cadherin_CS"/>
</dbReference>
<dbReference type="InterPro" id="IPR016187">
    <property type="entry name" value="CTDL_fold"/>
</dbReference>
<feature type="domain" description="Cadherin" evidence="17">
    <location>
        <begin position="4127"/>
        <end position="4234"/>
    </location>
</feature>
<dbReference type="InterPro" id="IPR002126">
    <property type="entry name" value="Cadherin-like_dom"/>
</dbReference>
<dbReference type="FunFam" id="2.60.40.60:FF:000020">
    <property type="entry name" value="Dachsous cadherin-related 1b"/>
    <property type="match status" value="1"/>
</dbReference>
<dbReference type="InterPro" id="IPR001304">
    <property type="entry name" value="C-type_lectin-like"/>
</dbReference>
<dbReference type="Gene3D" id="2.160.20.10">
    <property type="entry name" value="Single-stranded right-handed beta-helix, Pectin lyase-like"/>
    <property type="match status" value="6"/>
</dbReference>
<evidence type="ECO:0000259" key="17">
    <source>
        <dbReference type="PROSITE" id="PS50268"/>
    </source>
</evidence>
<evidence type="ECO:0000256" key="4">
    <source>
        <dbReference type="ARBA" id="ARBA00022737"/>
    </source>
</evidence>
<dbReference type="SMART" id="SM00112">
    <property type="entry name" value="CA"/>
    <property type="match status" value="2"/>
</dbReference>
<feature type="disulfide bond" evidence="11">
    <location>
        <begin position="3998"/>
        <end position="4007"/>
    </location>
</feature>
<feature type="disulfide bond" evidence="11">
    <location>
        <begin position="4072"/>
        <end position="4081"/>
    </location>
</feature>
<comment type="caution">
    <text evidence="12">Lacks conserved residue(s) required for the propagation of feature annotation.</text>
</comment>
<evidence type="ECO:0000256" key="10">
    <source>
        <dbReference type="PROSITE-ProRule" id="PRU00043"/>
    </source>
</evidence>
<keyword evidence="4" id="KW-0677">Repeat</keyword>
<gene>
    <name evidence="19" type="primary">TNXB</name>
    <name evidence="19" type="ORF">AWC38_SpisGene9545</name>
</gene>
<dbReference type="CDD" id="cd00054">
    <property type="entry name" value="EGF_CA"/>
    <property type="match status" value="1"/>
</dbReference>
<feature type="disulfide bond" evidence="11">
    <location>
        <begin position="2852"/>
        <end position="2861"/>
    </location>
</feature>
<evidence type="ECO:0000256" key="12">
    <source>
        <dbReference type="PROSITE-ProRule" id="PRU00196"/>
    </source>
</evidence>
<sequence length="4715" mass="525112">MVLTRNDSAYEVYEDLVVTENVTLTVQPGVTLYFQPGVSLQVEGSLQAKGDAHNRVVFSKISANSSVNVEDLNFTAFYNDGIRLSEGNSYRIGRLEIFINGQWGTVCDDRFDMRDAQVACRQLGFLEAKRFYTHGRGTGPIWLDDVDCQGSENSLLKCRGVSLHNCDHREDIGIECHTLEKFLANEVFWKGINFINSLKASALQYVDVIQAYQAIKGDQYLPDLDHVTIKECVHGVRSDGLRSPLTITESSIRDNQYAGMELWGSTKSITIENTAVDNTTTGVGISYNALVSDPLDFCSADVDNLTFPITLQALDVPSIVINNCTFSDNHGKGLSIHDFVGNISITSTNVFRNKIGGITVERSSGIMTVTDTHFLNNSGNGADFFYSSFLSYKLHKVSANKNAHNAMYFQGVAFKSNISNSAFSGNSYNGFAVNNGAGEVVFRNIDAVWNQQSGMQINNGKVSTYVKDSNLSHNGDDGCCISNQAGSHQFHNCTAKSNLRHGVSLSDRRRNGYLLRHQFTHFSLEQSFTTDNGHYGVKLGPECRYWRDSAENITMEITKNQIERNSQGGIFLSPDFCSYWDYRLSKSRGVEVTVTNNHFEDNKVNAFYVYCTGQLDVPSIVINNCTLSDNHGKGLSIHDFVGNISITSTNVFRNKIGGITVERSSGIMTVTDTHFLNNSGNGADFFYSSFLSYKLHKVSANKNAHNAMYFQGVAFKSNISNSAFSGNSYNGFAVYNGAGEVVFRNIDAVWNQQSGMQINNGKVSTYVKDSNLSHNGDDGCCISNQAGSHQFHNCTAKSNLRHGVSLSDRRRNGYLLRHQFTHFSLEQSFTTDNGQYGVKLGPGCRYWRDSAENITMEITKNQIERNSQGGIFLSPDFCSYWDYRLSKSRGVEVTVTNNHFEDNKVNAFYVYCTGQLGMNAIIESNTFINNTEKVLTLLDSNNCGARYKGHLVDVKINNNTFRKNRAENVLFIDFSSFPETRIATIRNNTFEDNDAANRDLFPNFFRRSTTRAVIVLKEGSFVLRDNILENRKFAFQLSSIKHDPRRAIDAKFNWWGTKEECGIVARIFDHQHRVQLSPVNFSPYFLSQSKTSAINSSSPRPFCFLRGSSNIGGILDRPLVLSAADSPYEVKDDIIVLANGTLTIPQNVTLRFPPRSVMFVQGKLLVHGTEIEKVRFTNKCDQDRFRLAGGAGPWEGRVEFLVNDTWWPMCLPYGRSFTTEGRIICLQLDLYYQYYRRYYRPDQINGFVHNIICNGNIDNDILNCSANNWRYEPTCRGYVVFLTCQRPNWAGLHLSMTKHQHGIQHFDILDAGLAYRSDIHIPGAALKIDLNRHNLSNIFINNSLGTGVQVVYQDLLHEQTLIPYSTISNTKSHGLLSRSPSLKLTDVNITRSEGNGFLFTGTWDGINTLAAEMASPDMHKTFRVCSENKTFVLADGVYYFTLETLEYTAQLRCQHVMETEPGYKLVVQVLYYSPLNRYRHLLHVYDGVNASAGSPWKLETLSWRDHPTFNSTKPSILFDLSISYYRSLAFNFLVYAVKASKKLQYISGDIGISRVKITRSHKGNMLIEGDLLTSFRMVDPAIRNSRDFGIKLTARRIQLIEIASTNLQNNNQGIVMNLMNSLYAESRIEKVVINGSLRQGITIHSGYRGLVKIAWSHVTNSGDRGLDIQYGHRYLNLFVTESTFAWNRKGAVDSTSYHYYGVHLNVRFQSNNFFHNLGPTVDISAISYRSSWVYLNNTFINNRGSAVIAFRGTVYRLRRPTVSLKGNLFMTNQCPDKAVIAIQREVPAITPYDVVNVTHNWWNTVVGERVRDRILDFDDNYDYAIADDWPFLLSSDNPNSTILEPHDFKQRGQILSGRLFESIALEEARSTYYIISDLTVLQNVTLTIEAGVTVKMRPGVSILVVGSLQVLGTPTKPIKFTVAEPEGVNENSRLLVRLVDGAFPWEGRAEVFHNDSWMPISAPSKTFMRNISEVVCRQLGYNPPKIAPKTSERLTRDINRSMSMIFRCSGNETSLQDCGKMLSVFNISSDLAVGNCEGLPWGNLRFISSRNTNASEPRSILQHVEFSHGGNHHGMMVPPVEAVLTDSPNLHSIKIINCTSGGLRIHLPRTNIHVNHSTFVNTGEVGVSFSQTRHSILVESSESSMSNKRGVAFEEASAENVPQVHYGRVFLCSLDKTVPLWNPLLLYFDIPRLKTTTASMACQKILTSPKGLGTKLTILFYSGRQRIFVYDSTTTSNLIVHKSNQEIASLVHKELFIPRSEILIQWSGDVNSKVAVQVEGFDIVDAPCTYELDLCGWQTFSNMSIKGRNVTTKWTIVSYNWWYHTSTADYSYFSLNGTYPTFKQKLLWEASDLYVMSWRKIALDLPSGIDEYRLLFEGECNISSPYYYRNYVMMDNVELRSCSHDKGEHRIYNSFFMNNNRQAIEYTSVADGSDRRPPFTFERCKITQAPSSHSNVPQQSAVSLKIQENNFTLANNFISGNRLGGIKAQLGQSDGTSLYRGLIYGNTFTNNANGTIMVSDGNELKQSRSFVYIVNNLFGGNTGENSTLKLRDIQSEVTDNFFYNNSGLHSIEYNFSSPMPEEQTCARNTLYLNKGLGKNHVATISSNGPMKYQRNSLKNPANLYELRSTRKAVTDPINAKLNWWGFGTDSSVDLRIYEKRDDYRLATVEYKPFMKFPPKKILSIGCPADWLSLGSACYALRRGSRTLQEAEEYCQHYGGHVASTSLPDDMEFINMATQAKRPDGKPPVPIWVATHVNPEAKNSSVQKRQQCTVRTHDRIQKVVSCDSLYPFVCTKTAVIRCPNGCFHKGDCVVATCFCYRGWTGQDCSQYHCNDVHNCSGNGECLGPNICKCKPGFLGRACSYSYCARFQRCSTCSQDPACGWCDSAQQCMPGTALGPYAQQCPDWFWYTCYTVGSVNHCSSKIQRVGCIARQCNATQETTSSVSCQKCKDLEKCYNYVEEGKCRSWNETRCPHGLVKVDYTDPKRINNTVLRSNVKVIDPNTTIIYSCPVLLPGRTDVTSVLILPRSLGIKAGDLLSSAQAGGVMHTVNETTFAGPFTIILGTPSQIEDVIQYADFTQKVSLVEIVDETTLDEEPNMDNLQGLLNGSITLNGSAALHVLPKETTVFKCVGHIYKVNEEFISSQFLVINKKDAFNVKPGDVVVSEQSHGFIEKVVRVSQISDMTFVETELERCTENSTWGRRFNPRIPNSPSDNDVVCTGGDNSYGLIITEPDPNHQQMAVNDSVVGRTSNPILAKVVESHLSGDFMLIEVLPVLSVVNGTPVTMTSLNQLLKEQRRHKRDIARKTLQFRKSHLTEEKLRLGKDLYISVKQKFRLYADFIVTMGVLTDRNEEGQVIIKDGLFGLEMVGEVIYNVDLEIGGEWRERYISLYHWKLQFSWEWEDPVQGVEAVNAFNLVACLTCFTSKPTCGCPTIPPQTAKQRTTRTRPTTRRTNELKTVATTGSGTPYTGITTVPTTTPPPTTPPPCECANGGAGIIDRGGNCDCPPECPNGKNPVIVNNRYKCPVHPPCGEHPSCVMGRIGPGCTQADVQPCSAGCSGNGVAISTPDCGSRCVCWVRWTGPCCETRLPLRNWGDPHIETLDGIEFDYFGIGEFWGCKSPLNDFGIQFRYFAYQRASLTGGVAIKAGLSVLSIMTVITSDSREFPKLRLDGILVNISAQAGQKMKISYGTVVMDIQRKLKAESNETAVVLISLQYESGRITTVHKVSGLQATWSWNSSNFHSADVMDYSYHDPNHVPMYSLDGIDKVIVEEATKACLSLGLSDTILQNCIYDLAVTNDSSLTEQEILQQGCPDQCSGKGRCVNSTCQCMIGWSGESCQLGNCSDCNMEHGRCVKGFCECDDGWEGVTCDQKATCYSVNNCTSANNGICQRTDQCRCHDGYIGQDCSVIPTCSKVSHCSGRGICIDYDVCKCNRDWTGDDCTQFSCGSLEHCSNHGRCVALYKCDCNAGWTGVSCALPDCAGVNQCSGQGECVSSNTCRCYPGFQGANCSDLVSCANLDNCNGNGVCMQEENDVNLTCRCYAGFRGSNCNVASCPLLNNCSGHGVCLEANFCKCNTGYSGEDCSNVSCEGVNYCSGDCILPNTCECYPGFDGAACNTTAKPNVHTPVFAASLYNASVLENSALGTKVLQVHANDADTGRNAQLLFSIDSSNGVNLAFTIDSISGEILTSSVFDYESYSPRVFKLKIMVSDNGTPRKSSSVFTYIHIVDVNDNCPIFNSAPTNWFQISQHTSPGTLLTKVSATDNDSGLNGEIRYSISTSSNFDKAFSVGGENGVLSVTGELRAKKYALVVVARDLGVPACSRQIDIKVNVFPESEDTEAPITTAVVSSTVLCLLASKRIAKKLDLDERVNTTARREAFITLKDHKPNFANNLTCRLINPAKSEIGKISKQILDRINRGIVNHLNLNQCKNAKAVSKWFNNITNKEPYSFIAFDVVDFYPSISVDLLNTALEFASGHVSITDEERNIILHTKKSLLYSEGEPWGKRTSADLFDVTMGSYDGAESCEVVGCYLLYTIKEKHGHNFGLYRDDGLGVIRESPRKAEIIKKDLCRIFERHGLKITIEANKKVVNLLDVTLNLNNDVYSSTIVFTTTRIKEIPPKSWYQRPGILIGMSVGGFVIVIIVLSIFLTVLSRRLKGRYVVNRKNKDQPRIRDSRIDDLMGSVENSRPQSSTECLGVVSGEIKDRESYEMQSMPHVHS</sequence>
<comment type="subcellular location">
    <subcellularLocation>
        <location evidence="1">Membrane</location>
    </subcellularLocation>
</comment>
<dbReference type="InterPro" id="IPR053243">
    <property type="entry name" value="SJ_maturation_regulator"/>
</dbReference>
<keyword evidence="3" id="KW-0732">Signal</keyword>
<dbReference type="CDD" id="cd11304">
    <property type="entry name" value="Cadherin_repeat"/>
    <property type="match status" value="2"/>
</dbReference>
<evidence type="ECO:0000256" key="3">
    <source>
        <dbReference type="ARBA" id="ARBA00022729"/>
    </source>
</evidence>
<keyword evidence="8 12" id="KW-1015">Disulfide bond</keyword>
<feature type="domain" description="SRCR" evidence="18">
    <location>
        <begin position="82"/>
        <end position="177"/>
    </location>
</feature>
<keyword evidence="5 10" id="KW-0106">Calcium</keyword>
<dbReference type="InterPro" id="IPR001190">
    <property type="entry name" value="SRCR"/>
</dbReference>
<feature type="region of interest" description="Disordered" evidence="13">
    <location>
        <begin position="3459"/>
        <end position="3478"/>
    </location>
</feature>
<dbReference type="Gene3D" id="2.10.25.10">
    <property type="entry name" value="Laminin"/>
    <property type="match status" value="6"/>
</dbReference>
<dbReference type="GO" id="GO:0005509">
    <property type="term" value="F:calcium ion binding"/>
    <property type="evidence" value="ECO:0007669"/>
    <property type="project" value="UniProtKB-UniRule"/>
</dbReference>
<feature type="disulfide bond" evidence="11">
    <location>
        <begin position="3895"/>
        <end position="3904"/>
    </location>
</feature>
<evidence type="ECO:0000256" key="11">
    <source>
        <dbReference type="PROSITE-ProRule" id="PRU00076"/>
    </source>
</evidence>
<dbReference type="InterPro" id="IPR015919">
    <property type="entry name" value="Cadherin-like_sf"/>
</dbReference>
<feature type="disulfide bond" evidence="12">
    <location>
        <begin position="2008"/>
        <end position="2018"/>
    </location>
</feature>
<dbReference type="PRINTS" id="PR00205">
    <property type="entry name" value="CADHERIN"/>
</dbReference>
<evidence type="ECO:0000256" key="7">
    <source>
        <dbReference type="ARBA" id="ARBA00023136"/>
    </source>
</evidence>
<evidence type="ECO:0000259" key="15">
    <source>
        <dbReference type="PROSITE" id="PS50026"/>
    </source>
</evidence>
<dbReference type="SMART" id="SM00034">
    <property type="entry name" value="CLECT"/>
    <property type="match status" value="1"/>
</dbReference>
<dbReference type="InterPro" id="IPR006626">
    <property type="entry name" value="PbH1"/>
</dbReference>
<dbReference type="PANTHER" id="PTHR47653:SF1">
    <property type="entry name" value="DELETED IN MALIGNANT BRAIN TUMORS 1 PROTEIN"/>
    <property type="match status" value="1"/>
</dbReference>
<dbReference type="Pfam" id="PF00028">
    <property type="entry name" value="Cadherin"/>
    <property type="match status" value="2"/>
</dbReference>
<evidence type="ECO:0000256" key="1">
    <source>
        <dbReference type="ARBA" id="ARBA00004370"/>
    </source>
</evidence>
<evidence type="ECO:0000256" key="2">
    <source>
        <dbReference type="ARBA" id="ARBA00022692"/>
    </source>
</evidence>
<dbReference type="PROSITE" id="PS50060">
    <property type="entry name" value="MAM_2"/>
    <property type="match status" value="1"/>
</dbReference>
<evidence type="ECO:0000313" key="19">
    <source>
        <dbReference type="EMBL" id="PFX25774.1"/>
    </source>
</evidence>
<feature type="compositionally biased region" description="Low complexity" evidence="13">
    <location>
        <begin position="3465"/>
        <end position="3475"/>
    </location>
</feature>
<proteinExistence type="predicted"/>
<dbReference type="EMBL" id="LSMT01000142">
    <property type="protein sequence ID" value="PFX25774.1"/>
    <property type="molecule type" value="Genomic_DNA"/>
</dbReference>
<feature type="disulfide bond" evidence="11">
    <location>
        <begin position="3930"/>
        <end position="3939"/>
    </location>
</feature>
<feature type="transmembrane region" description="Helical" evidence="14">
    <location>
        <begin position="4625"/>
        <end position="4648"/>
    </location>
</feature>
<keyword evidence="6 14" id="KW-1133">Transmembrane helix</keyword>
<dbReference type="InterPro" id="IPR000998">
    <property type="entry name" value="MAM_dom"/>
</dbReference>
<reference evidence="20" key="1">
    <citation type="journal article" date="2017" name="bioRxiv">
        <title>Comparative analysis of the genomes of Stylophora pistillata and Acropora digitifera provides evidence for extensive differences between species of corals.</title>
        <authorList>
            <person name="Voolstra C.R."/>
            <person name="Li Y."/>
            <person name="Liew Y.J."/>
            <person name="Baumgarten S."/>
            <person name="Zoccola D."/>
            <person name="Flot J.-F."/>
            <person name="Tambutte S."/>
            <person name="Allemand D."/>
            <person name="Aranda M."/>
        </authorList>
    </citation>
    <scope>NUCLEOTIDE SEQUENCE [LARGE SCALE GENOMIC DNA]</scope>
</reference>
<feature type="domain" description="EGF-like" evidence="15">
    <location>
        <begin position="3875"/>
        <end position="3905"/>
    </location>
</feature>
<dbReference type="Pfam" id="PF25024">
    <property type="entry name" value="EGF_TEN"/>
    <property type="match status" value="1"/>
</dbReference>
<evidence type="ECO:0000256" key="13">
    <source>
        <dbReference type="SAM" id="MobiDB-lite"/>
    </source>
</evidence>
<evidence type="ECO:0000259" key="18">
    <source>
        <dbReference type="PROSITE" id="PS50287"/>
    </source>
</evidence>
<feature type="domain" description="EGF-like" evidence="15">
    <location>
        <begin position="4009"/>
        <end position="4048"/>
    </location>
</feature>
<dbReference type="Proteomes" id="UP000225706">
    <property type="component" value="Unassembled WGS sequence"/>
</dbReference>
<evidence type="ECO:0000256" key="14">
    <source>
        <dbReference type="SAM" id="Phobius"/>
    </source>
</evidence>
<feature type="disulfide bond" evidence="11">
    <location>
        <begin position="4019"/>
        <end position="4036"/>
    </location>
</feature>
<dbReference type="InterPro" id="IPR012334">
    <property type="entry name" value="Pectin_lyas_fold"/>
</dbReference>
<dbReference type="SUPFAM" id="SSF49313">
    <property type="entry name" value="Cadherin-like"/>
    <property type="match status" value="2"/>
</dbReference>
<dbReference type="Pfam" id="PF00530">
    <property type="entry name" value="SRCR"/>
    <property type="match status" value="2"/>
</dbReference>
<dbReference type="GO" id="GO:0045217">
    <property type="term" value="P:cell-cell junction maintenance"/>
    <property type="evidence" value="ECO:0007669"/>
    <property type="project" value="TreeGrafter"/>
</dbReference>
<feature type="disulfide bond" evidence="11">
    <location>
        <begin position="4038"/>
        <end position="4047"/>
    </location>
</feature>
<dbReference type="InterPro" id="IPR000742">
    <property type="entry name" value="EGF"/>
</dbReference>
<evidence type="ECO:0000256" key="6">
    <source>
        <dbReference type="ARBA" id="ARBA00022989"/>
    </source>
</evidence>
<feature type="domain" description="EGF-like" evidence="15">
    <location>
        <begin position="2828"/>
        <end position="2862"/>
    </location>
</feature>
<feature type="domain" description="EGF-like" evidence="15">
    <location>
        <begin position="3906"/>
        <end position="3940"/>
    </location>
</feature>
<feature type="disulfide bond" evidence="12">
    <location>
        <begin position="148"/>
        <end position="158"/>
    </location>
</feature>
<dbReference type="PROSITE" id="PS50026">
    <property type="entry name" value="EGF_3"/>
    <property type="match status" value="6"/>
</dbReference>
<name>A0A2B4S505_STYPI</name>
<evidence type="ECO:0000259" key="16">
    <source>
        <dbReference type="PROSITE" id="PS50060"/>
    </source>
</evidence>
<dbReference type="PROSITE" id="PS50287">
    <property type="entry name" value="SRCR_2"/>
    <property type="match status" value="3"/>
</dbReference>
<protein>
    <submittedName>
        <fullName evidence="19">Tenascin-X</fullName>
    </submittedName>
</protein>
<dbReference type="FunFam" id="3.10.250.10:FF:000011">
    <property type="entry name" value="Scavenger receptor class A member 5"/>
    <property type="match status" value="1"/>
</dbReference>
<accession>A0A2B4S505</accession>
<evidence type="ECO:0000256" key="9">
    <source>
        <dbReference type="ARBA" id="ARBA00023180"/>
    </source>
</evidence>
<evidence type="ECO:0000313" key="20">
    <source>
        <dbReference type="Proteomes" id="UP000225706"/>
    </source>
</evidence>
<dbReference type="PROSITE" id="PS00232">
    <property type="entry name" value="CADHERIN_1"/>
    <property type="match status" value="1"/>
</dbReference>
<feature type="domain" description="Cadherin" evidence="17">
    <location>
        <begin position="4236"/>
        <end position="4340"/>
    </location>
</feature>
<dbReference type="SMART" id="SM00710">
    <property type="entry name" value="PbH1"/>
    <property type="match status" value="32"/>
</dbReference>
<dbReference type="InterPro" id="IPR036772">
    <property type="entry name" value="SRCR-like_dom_sf"/>
</dbReference>
<dbReference type="PROSITE" id="PS00420">
    <property type="entry name" value="SRCR_1"/>
    <property type="match status" value="1"/>
</dbReference>
<dbReference type="Pfam" id="PF13229">
    <property type="entry name" value="Beta_helix"/>
    <property type="match status" value="4"/>
</dbReference>
<dbReference type="PANTHER" id="PTHR47653">
    <property type="entry name" value="PROTEIN BARK BEETLE"/>
    <property type="match status" value="1"/>
</dbReference>
<feature type="domain" description="SRCR" evidence="18">
    <location>
        <begin position="1185"/>
        <end position="1285"/>
    </location>
</feature>
<dbReference type="InterPro" id="IPR039448">
    <property type="entry name" value="Beta_helix"/>
</dbReference>
<dbReference type="SMART" id="SM00202">
    <property type="entry name" value="SR"/>
    <property type="match status" value="3"/>
</dbReference>
<dbReference type="SMART" id="SM00181">
    <property type="entry name" value="EGF"/>
    <property type="match status" value="11"/>
</dbReference>
<keyword evidence="20" id="KW-1185">Reference proteome</keyword>
<dbReference type="Gene3D" id="2.60.40.60">
    <property type="entry name" value="Cadherins"/>
    <property type="match status" value="2"/>
</dbReference>
<dbReference type="SUPFAM" id="SSF56436">
    <property type="entry name" value="C-type lectin-like"/>
    <property type="match status" value="1"/>
</dbReference>
<feature type="domain" description="EGF-like" evidence="15">
    <location>
        <begin position="3974"/>
        <end position="4008"/>
    </location>
</feature>
<evidence type="ECO:0000256" key="8">
    <source>
        <dbReference type="ARBA" id="ARBA00023157"/>
    </source>
</evidence>
<organism evidence="19 20">
    <name type="scientific">Stylophora pistillata</name>
    <name type="common">Smooth cauliflower coral</name>
    <dbReference type="NCBI Taxonomy" id="50429"/>
    <lineage>
        <taxon>Eukaryota</taxon>
        <taxon>Metazoa</taxon>
        <taxon>Cnidaria</taxon>
        <taxon>Anthozoa</taxon>
        <taxon>Hexacorallia</taxon>
        <taxon>Scleractinia</taxon>
        <taxon>Astrocoeniina</taxon>
        <taxon>Pocilloporidae</taxon>
        <taxon>Stylophora</taxon>
    </lineage>
</organism>
<keyword evidence="11" id="KW-0245">EGF-like domain</keyword>
<dbReference type="GO" id="GO:0007156">
    <property type="term" value="P:homophilic cell adhesion via plasma membrane adhesion molecules"/>
    <property type="evidence" value="ECO:0007669"/>
    <property type="project" value="InterPro"/>
</dbReference>
<feature type="domain" description="EGF-like" evidence="15">
    <location>
        <begin position="4049"/>
        <end position="4082"/>
    </location>
</feature>
<dbReference type="PROSITE" id="PS50268">
    <property type="entry name" value="CADHERIN_2"/>
    <property type="match status" value="2"/>
</dbReference>
<keyword evidence="7 14" id="KW-0472">Membrane</keyword>
<dbReference type="InterPro" id="IPR011050">
    <property type="entry name" value="Pectin_lyase_fold/virulence"/>
</dbReference>
<feature type="domain" description="SRCR" evidence="18">
    <location>
        <begin position="1936"/>
        <end position="2018"/>
    </location>
</feature>
<comment type="caution">
    <text evidence="19">The sequence shown here is derived from an EMBL/GenBank/DDBJ whole genome shotgun (WGS) entry which is preliminary data.</text>
</comment>
<dbReference type="SUPFAM" id="SSF56487">
    <property type="entry name" value="SRCR-like"/>
    <property type="match status" value="3"/>
</dbReference>
<dbReference type="PROSITE" id="PS01186">
    <property type="entry name" value="EGF_2"/>
    <property type="match status" value="6"/>
</dbReference>